<evidence type="ECO:0000313" key="2">
    <source>
        <dbReference type="EMBL" id="PSN64673.1"/>
    </source>
</evidence>
<keyword evidence="1" id="KW-0732">Signal</keyword>
<organism evidence="2 3">
    <name type="scientific">Corynespora cassiicola Philippines</name>
    <dbReference type="NCBI Taxonomy" id="1448308"/>
    <lineage>
        <taxon>Eukaryota</taxon>
        <taxon>Fungi</taxon>
        <taxon>Dikarya</taxon>
        <taxon>Ascomycota</taxon>
        <taxon>Pezizomycotina</taxon>
        <taxon>Dothideomycetes</taxon>
        <taxon>Pleosporomycetidae</taxon>
        <taxon>Pleosporales</taxon>
        <taxon>Corynesporascaceae</taxon>
        <taxon>Corynespora</taxon>
    </lineage>
</organism>
<name>A0A2T2NGW0_CORCC</name>
<proteinExistence type="predicted"/>
<gene>
    <name evidence="2" type="ORF">BS50DRAFT_678719</name>
</gene>
<dbReference type="EMBL" id="KZ678138">
    <property type="protein sequence ID" value="PSN64673.1"/>
    <property type="molecule type" value="Genomic_DNA"/>
</dbReference>
<evidence type="ECO:0000256" key="1">
    <source>
        <dbReference type="SAM" id="SignalP"/>
    </source>
</evidence>
<feature type="chain" id="PRO_5015765780" evidence="1">
    <location>
        <begin position="20"/>
        <end position="190"/>
    </location>
</feature>
<dbReference type="Proteomes" id="UP000240883">
    <property type="component" value="Unassembled WGS sequence"/>
</dbReference>
<sequence length="190" mass="21150">MFARLFFLALLLTTILTHANYIDLLDPPPETSSDSDFQKMLAAFQDIAKQIGNEEISFTLRSASHKKLDDPFDNPSPGVVNCITAIPKAPGREDCVSMGLRNPPDKDLFLKKGWCAVIEHRSCLSYVCSTNCENAEFGSAKWLLSSEEVRKQCLLGYQMAGYRFVEAGASKLLVGHEHTNVYAVPRLYPC</sequence>
<accession>A0A2T2NGW0</accession>
<feature type="signal peptide" evidence="1">
    <location>
        <begin position="1"/>
        <end position="19"/>
    </location>
</feature>
<dbReference type="AlphaFoldDB" id="A0A2T2NGW0"/>
<protein>
    <submittedName>
        <fullName evidence="2">Uncharacterized protein</fullName>
    </submittedName>
</protein>
<keyword evidence="3" id="KW-1185">Reference proteome</keyword>
<evidence type="ECO:0000313" key="3">
    <source>
        <dbReference type="Proteomes" id="UP000240883"/>
    </source>
</evidence>
<reference evidence="2 3" key="1">
    <citation type="journal article" date="2018" name="Front. Microbiol.">
        <title>Genome-Wide Analysis of Corynespora cassiicola Leaf Fall Disease Putative Effectors.</title>
        <authorList>
            <person name="Lopez D."/>
            <person name="Ribeiro S."/>
            <person name="Label P."/>
            <person name="Fumanal B."/>
            <person name="Venisse J.S."/>
            <person name="Kohler A."/>
            <person name="de Oliveira R.R."/>
            <person name="Labutti K."/>
            <person name="Lipzen A."/>
            <person name="Lail K."/>
            <person name="Bauer D."/>
            <person name="Ohm R.A."/>
            <person name="Barry K.W."/>
            <person name="Spatafora J."/>
            <person name="Grigoriev I.V."/>
            <person name="Martin F.M."/>
            <person name="Pujade-Renaud V."/>
        </authorList>
    </citation>
    <scope>NUCLEOTIDE SEQUENCE [LARGE SCALE GENOMIC DNA]</scope>
    <source>
        <strain evidence="2 3">Philippines</strain>
    </source>
</reference>